<organism evidence="2 3">
    <name type="scientific">Lysobacter soyae</name>
    <dbReference type="NCBI Taxonomy" id="2764185"/>
    <lineage>
        <taxon>Bacteria</taxon>
        <taxon>Pseudomonadati</taxon>
        <taxon>Pseudomonadota</taxon>
        <taxon>Gammaproteobacteria</taxon>
        <taxon>Lysobacterales</taxon>
        <taxon>Lysobacteraceae</taxon>
        <taxon>Lysobacter</taxon>
    </lineage>
</organism>
<reference evidence="2 3" key="1">
    <citation type="submission" date="2021-08" db="EMBL/GenBank/DDBJ databases">
        <title>Lysobacter sp. strain CJ11 Genome sequencing and assembly.</title>
        <authorList>
            <person name="Kim I."/>
        </authorList>
    </citation>
    <scope>NUCLEOTIDE SEQUENCE [LARGE SCALE GENOMIC DNA]</scope>
    <source>
        <strain evidence="2 3">CJ11</strain>
    </source>
</reference>
<keyword evidence="3" id="KW-1185">Reference proteome</keyword>
<evidence type="ECO:0000313" key="2">
    <source>
        <dbReference type="EMBL" id="QYR53509.1"/>
    </source>
</evidence>
<evidence type="ECO:0000313" key="3">
    <source>
        <dbReference type="Proteomes" id="UP000824755"/>
    </source>
</evidence>
<dbReference type="RefSeq" id="WP_220380325.1">
    <property type="nucleotide sequence ID" value="NZ_CP080544.1"/>
</dbReference>
<name>A0ABX8WRP5_9GAMM</name>
<dbReference type="Proteomes" id="UP000824755">
    <property type="component" value="Chromosome"/>
</dbReference>
<keyword evidence="1" id="KW-0812">Transmembrane</keyword>
<keyword evidence="1" id="KW-0472">Membrane</keyword>
<dbReference type="EMBL" id="CP080544">
    <property type="protein sequence ID" value="QYR53509.1"/>
    <property type="molecule type" value="Genomic_DNA"/>
</dbReference>
<accession>A0ABX8WRP5</accession>
<gene>
    <name evidence="2" type="ORF">H8L67_03115</name>
</gene>
<proteinExistence type="predicted"/>
<sequence length="235" mass="25583">MKISRGGFWWLLTALVAAFISFALLDHHRRQQRAVLAATTASEPGTGGNFEVDVAAMDCPTPFADQSPVAQPLQGDGEGLPNAFALAQGAATPIAPFAVEGRVLGRKNYDSDRESRFAPTDIAFGWGRMRDPSVIDRLHITQSSRWYHYSWTGEPPLPVAEIVRSSANMHMIPANTRIADALSDVARNDIVRVDGFLVTVTDGKGWGWHSSTTREDSGAGACEVVYVCRVRIKSI</sequence>
<feature type="transmembrane region" description="Helical" evidence="1">
    <location>
        <begin position="6"/>
        <end position="25"/>
    </location>
</feature>
<keyword evidence="1" id="KW-1133">Transmembrane helix</keyword>
<protein>
    <submittedName>
        <fullName evidence="2">Uncharacterized protein</fullName>
    </submittedName>
</protein>
<evidence type="ECO:0000256" key="1">
    <source>
        <dbReference type="SAM" id="Phobius"/>
    </source>
</evidence>